<dbReference type="Pfam" id="PF16656">
    <property type="entry name" value="Pur_ac_phosph_N"/>
    <property type="match status" value="1"/>
</dbReference>
<feature type="chain" id="PRO_5035156043" description="Purple acid phosphatase" evidence="1">
    <location>
        <begin position="28"/>
        <end position="472"/>
    </location>
</feature>
<comment type="caution">
    <text evidence="5">The sequence shown here is derived from an EMBL/GenBank/DDBJ whole genome shotgun (WGS) entry which is preliminary data.</text>
</comment>
<evidence type="ECO:0000313" key="6">
    <source>
        <dbReference type="Proteomes" id="UP000708208"/>
    </source>
</evidence>
<dbReference type="OrthoDB" id="45007at2759"/>
<dbReference type="GO" id="GO:0003993">
    <property type="term" value="F:acid phosphatase activity"/>
    <property type="evidence" value="ECO:0007669"/>
    <property type="project" value="InterPro"/>
</dbReference>
<dbReference type="AlphaFoldDB" id="A0A8J2LR35"/>
<dbReference type="Proteomes" id="UP000708208">
    <property type="component" value="Unassembled WGS sequence"/>
</dbReference>
<protein>
    <recommendedName>
        <fullName evidence="7">Purple acid phosphatase</fullName>
    </recommendedName>
</protein>
<organism evidence="5 6">
    <name type="scientific">Allacma fusca</name>
    <dbReference type="NCBI Taxonomy" id="39272"/>
    <lineage>
        <taxon>Eukaryota</taxon>
        <taxon>Metazoa</taxon>
        <taxon>Ecdysozoa</taxon>
        <taxon>Arthropoda</taxon>
        <taxon>Hexapoda</taxon>
        <taxon>Collembola</taxon>
        <taxon>Symphypleona</taxon>
        <taxon>Sminthuridae</taxon>
        <taxon>Allacma</taxon>
    </lineage>
</organism>
<dbReference type="InterPro" id="IPR004843">
    <property type="entry name" value="Calcineurin-like_PHP"/>
</dbReference>
<dbReference type="CDD" id="cd00839">
    <property type="entry name" value="MPP_PAPs"/>
    <property type="match status" value="1"/>
</dbReference>
<accession>A0A8J2LR35</accession>
<dbReference type="InterPro" id="IPR025733">
    <property type="entry name" value="PAPs_C"/>
</dbReference>
<dbReference type="GO" id="GO:0046872">
    <property type="term" value="F:metal ion binding"/>
    <property type="evidence" value="ECO:0007669"/>
    <property type="project" value="InterPro"/>
</dbReference>
<proteinExistence type="predicted"/>
<evidence type="ECO:0000313" key="5">
    <source>
        <dbReference type="EMBL" id="CAG7837424.1"/>
    </source>
</evidence>
<name>A0A8J2LR35_9HEXA</name>
<dbReference type="InterPro" id="IPR041792">
    <property type="entry name" value="MPP_PAP"/>
</dbReference>
<feature type="domain" description="Purple acid phosphatase C-terminal" evidence="3">
    <location>
        <begin position="391"/>
        <end position="453"/>
    </location>
</feature>
<dbReference type="Pfam" id="PF00149">
    <property type="entry name" value="Metallophos"/>
    <property type="match status" value="1"/>
</dbReference>
<feature type="domain" description="Purple acid phosphatase N-terminal" evidence="4">
    <location>
        <begin position="59"/>
        <end position="151"/>
    </location>
</feature>
<keyword evidence="1" id="KW-0732">Signal</keyword>
<reference evidence="5" key="1">
    <citation type="submission" date="2021-06" db="EMBL/GenBank/DDBJ databases">
        <authorList>
            <person name="Hodson N. C."/>
            <person name="Mongue J. A."/>
            <person name="Jaron S. K."/>
        </authorList>
    </citation>
    <scope>NUCLEOTIDE SEQUENCE</scope>
</reference>
<dbReference type="PANTHER" id="PTHR45867:SF3">
    <property type="entry name" value="ACID PHOSPHATASE TYPE 7"/>
    <property type="match status" value="1"/>
</dbReference>
<gene>
    <name evidence="5" type="ORF">AFUS01_LOCUS46541</name>
</gene>
<sequence>MLVRKTKSNKILSVIIFWCAFIPHSYSEKLNGTDVSEETDAMSPFESIMASYKLVRYQPRHVHLSYGSNPTEMVVTWSTIDDPGSTSVEFGIEKIAENRVNGTATLFEDHGELKLKQYIHRVILRELQPGQNYVYHCGGDMGWSAEFYFRTMQNGTNWSPKFAVYGDMGNENAQSLPRLQREVEMGSYDAILHVGDFAYDMNSDNGLIGDGFMEQIEPIAAYVPYMTCPGNHEQKNNFSHYKNRFSMPGPYKSMMYSWNMGPIHFISISTEFYYFLKYGINQVIEQYEWLKADLLEASKPVNREERPWIIVYGHRPMYCSNMGTDDCTNFDAFTRVGIPFLHINGLEDLFMENGVDLAIWAHQHSYERMFPLYNYQVYKGSETEPYKNPKALVHITTGSAGCKEDHAEFKKEKPAWTAFRSSDYGYSRLQAMNKTHLYWEQVSDDQEGIVVDSFYLIRENHSSYQIPDGSNV</sequence>
<feature type="domain" description="Calcineurin-like phosphoesterase" evidence="2">
    <location>
        <begin position="161"/>
        <end position="366"/>
    </location>
</feature>
<dbReference type="InterPro" id="IPR015914">
    <property type="entry name" value="PAPs_N"/>
</dbReference>
<feature type="signal peptide" evidence="1">
    <location>
        <begin position="1"/>
        <end position="27"/>
    </location>
</feature>
<dbReference type="EMBL" id="CAJVCH010571403">
    <property type="protein sequence ID" value="CAG7837424.1"/>
    <property type="molecule type" value="Genomic_DNA"/>
</dbReference>
<evidence type="ECO:0000259" key="2">
    <source>
        <dbReference type="Pfam" id="PF00149"/>
    </source>
</evidence>
<evidence type="ECO:0000259" key="3">
    <source>
        <dbReference type="Pfam" id="PF14008"/>
    </source>
</evidence>
<dbReference type="Pfam" id="PF14008">
    <property type="entry name" value="Metallophos_C"/>
    <property type="match status" value="1"/>
</dbReference>
<evidence type="ECO:0008006" key="7">
    <source>
        <dbReference type="Google" id="ProtNLM"/>
    </source>
</evidence>
<evidence type="ECO:0000259" key="4">
    <source>
        <dbReference type="Pfam" id="PF16656"/>
    </source>
</evidence>
<keyword evidence="6" id="KW-1185">Reference proteome</keyword>
<evidence type="ECO:0000256" key="1">
    <source>
        <dbReference type="SAM" id="SignalP"/>
    </source>
</evidence>
<dbReference type="PANTHER" id="PTHR45867">
    <property type="entry name" value="PURPLE ACID PHOSPHATASE"/>
    <property type="match status" value="1"/>
</dbReference>